<dbReference type="SUPFAM" id="SSF51735">
    <property type="entry name" value="NAD(P)-binding Rossmann-fold domains"/>
    <property type="match status" value="1"/>
</dbReference>
<dbReference type="GO" id="GO:0047560">
    <property type="term" value="F:3-dehydrosphinganine reductase activity"/>
    <property type="evidence" value="ECO:0007669"/>
    <property type="project" value="TreeGrafter"/>
</dbReference>
<dbReference type="InterPro" id="IPR036291">
    <property type="entry name" value="NAD(P)-bd_dom_sf"/>
</dbReference>
<comment type="caution">
    <text evidence="2">The sequence shown here is derived from an EMBL/GenBank/DDBJ whole genome shotgun (WGS) entry which is preliminary data.</text>
</comment>
<organism evidence="2 3">
    <name type="scientific">Ceratopteris richardii</name>
    <name type="common">Triangle waterfern</name>
    <dbReference type="NCBI Taxonomy" id="49495"/>
    <lineage>
        <taxon>Eukaryota</taxon>
        <taxon>Viridiplantae</taxon>
        <taxon>Streptophyta</taxon>
        <taxon>Embryophyta</taxon>
        <taxon>Tracheophyta</taxon>
        <taxon>Polypodiopsida</taxon>
        <taxon>Polypodiidae</taxon>
        <taxon>Polypodiales</taxon>
        <taxon>Pteridineae</taxon>
        <taxon>Pteridaceae</taxon>
        <taxon>Parkerioideae</taxon>
        <taxon>Ceratopteris</taxon>
    </lineage>
</organism>
<reference evidence="2" key="1">
    <citation type="submission" date="2021-08" db="EMBL/GenBank/DDBJ databases">
        <title>WGS assembly of Ceratopteris richardii.</title>
        <authorList>
            <person name="Marchant D.B."/>
            <person name="Chen G."/>
            <person name="Jenkins J."/>
            <person name="Shu S."/>
            <person name="Leebens-Mack J."/>
            <person name="Grimwood J."/>
            <person name="Schmutz J."/>
            <person name="Soltis P."/>
            <person name="Soltis D."/>
            <person name="Chen Z.-H."/>
        </authorList>
    </citation>
    <scope>NUCLEOTIDE SEQUENCE</scope>
    <source>
        <strain evidence="2">Whitten #5841</strain>
        <tissue evidence="2">Leaf</tissue>
    </source>
</reference>
<dbReference type="OrthoDB" id="37659at2759"/>
<evidence type="ECO:0000313" key="3">
    <source>
        <dbReference type="Proteomes" id="UP000825935"/>
    </source>
</evidence>
<dbReference type="PROSITE" id="PS00061">
    <property type="entry name" value="ADH_SHORT"/>
    <property type="match status" value="1"/>
</dbReference>
<keyword evidence="1" id="KW-0472">Membrane</keyword>
<sequence length="333" mass="36476">MMASALLYGSVLITLVPIITVWLMKRTSVRLHIPSLHGKHVLITGASSGIGFALALECLRQGAFVTLIGRDFERLSRAADILCSSLNAVALEVVSQDRILLKVADVSNAEAITTAVMKSHSWRPIDVLVCNAGITINGLFDTVKISDLDMVTRVNFLGCVYTIHAAIPLMKARSKNHPCSIAIMGSLAGLNFVYGANVYAATKHALKGLAEVLRFELMSDNIKVSIVCPGFTATPMLDTADEHFWRANKMFFFDEVHPEAADVVAARTIEAVKAGKFLVTTDPSGLIPRVLGRGMTPAESLYDAIIELILLVPLRIISHCWFIYAKWYLKRHQ</sequence>
<keyword evidence="3" id="KW-1185">Reference proteome</keyword>
<keyword evidence="1" id="KW-0812">Transmembrane</keyword>
<dbReference type="GO" id="GO:0030148">
    <property type="term" value="P:sphingolipid biosynthetic process"/>
    <property type="evidence" value="ECO:0007669"/>
    <property type="project" value="TreeGrafter"/>
</dbReference>
<dbReference type="Proteomes" id="UP000825935">
    <property type="component" value="Chromosome 26"/>
</dbReference>
<proteinExistence type="predicted"/>
<evidence type="ECO:0000313" key="2">
    <source>
        <dbReference type="EMBL" id="KAH7296291.1"/>
    </source>
</evidence>
<evidence type="ECO:0000256" key="1">
    <source>
        <dbReference type="SAM" id="Phobius"/>
    </source>
</evidence>
<dbReference type="GO" id="GO:0006666">
    <property type="term" value="P:3-keto-sphinganine metabolic process"/>
    <property type="evidence" value="ECO:0007669"/>
    <property type="project" value="TreeGrafter"/>
</dbReference>
<dbReference type="PANTHER" id="PTHR43550">
    <property type="entry name" value="3-KETODIHYDROSPHINGOSINE REDUCTASE"/>
    <property type="match status" value="1"/>
</dbReference>
<dbReference type="InterPro" id="IPR020904">
    <property type="entry name" value="Sc_DH/Rdtase_CS"/>
</dbReference>
<protein>
    <submittedName>
        <fullName evidence="2">Uncharacterized protein</fullName>
    </submittedName>
</protein>
<dbReference type="OMA" id="CEMRLAK"/>
<dbReference type="PRINTS" id="PR00081">
    <property type="entry name" value="GDHRDH"/>
</dbReference>
<name>A0A8T2RK23_CERRI</name>
<dbReference type="EMBL" id="CM035431">
    <property type="protein sequence ID" value="KAH7296291.1"/>
    <property type="molecule type" value="Genomic_DNA"/>
</dbReference>
<dbReference type="Pfam" id="PF00106">
    <property type="entry name" value="adh_short"/>
    <property type="match status" value="1"/>
</dbReference>
<dbReference type="InterPro" id="IPR002347">
    <property type="entry name" value="SDR_fam"/>
</dbReference>
<dbReference type="PANTHER" id="PTHR43550:SF12">
    <property type="entry name" value="3-DEHYDROSPHINGANINE REDUCTASE"/>
    <property type="match status" value="1"/>
</dbReference>
<keyword evidence="1" id="KW-1133">Transmembrane helix</keyword>
<accession>A0A8T2RK23</accession>
<dbReference type="Gene3D" id="3.40.50.720">
    <property type="entry name" value="NAD(P)-binding Rossmann-like Domain"/>
    <property type="match status" value="1"/>
</dbReference>
<feature type="transmembrane region" description="Helical" evidence="1">
    <location>
        <begin position="6"/>
        <end position="24"/>
    </location>
</feature>
<dbReference type="AlphaFoldDB" id="A0A8T2RK23"/>
<gene>
    <name evidence="2" type="ORF">KP509_26G018000</name>
</gene>
<dbReference type="GO" id="GO:0005789">
    <property type="term" value="C:endoplasmic reticulum membrane"/>
    <property type="evidence" value="ECO:0007669"/>
    <property type="project" value="TreeGrafter"/>
</dbReference>